<comment type="similarity">
    <text evidence="2">Belongs to the UPF0718 family.</text>
</comment>
<feature type="compositionally biased region" description="Low complexity" evidence="7">
    <location>
        <begin position="157"/>
        <end position="168"/>
    </location>
</feature>
<sequence>MESMELFFNNFIDLSLDVAPWLIIGLIATGLVKAWIPESAVARWLGGRGLGPITRGALIGAPLPLCSCSVVPMAMGLHRKGASKPATVSFLVATPETGVDSVAISWVLLGPFLTIVRPIAAIFSAVISGLSVLLIDRFSKPQETLKDQGSRVPQKNSAPVPTPVVSEPSSHNLTQIAVSSPIIQSAPNEGSGSCCSSSCCGSTPQPEGKAQDLPHWRRLQQGMKYAMTDIWDDLAPWLAIGVLITALVMTWVPPGQLTAFSEYPFLAMLTMIAASVPVYVCASASTPIAAAMIFSGLTPGMALAFMIAGPATNIATLGIIKRELGGKTLTAYLVGIVFSAIFMGLGIDWITHIVDSEIVVTRPGGTEEILPFWLSMGSLIFLASLSLRHPVTKMVK</sequence>
<organism evidence="9">
    <name type="scientific">Magnetococcus massalia (strain MO-1)</name>
    <dbReference type="NCBI Taxonomy" id="451514"/>
    <lineage>
        <taxon>Bacteria</taxon>
        <taxon>Pseudomonadati</taxon>
        <taxon>Pseudomonadota</taxon>
        <taxon>Magnetococcia</taxon>
        <taxon>Magnetococcales</taxon>
        <taxon>Magnetococcaceae</taxon>
        <taxon>Magnetococcus</taxon>
    </lineage>
</organism>
<evidence type="ECO:0000256" key="1">
    <source>
        <dbReference type="ARBA" id="ARBA00004651"/>
    </source>
</evidence>
<dbReference type="InterPro" id="IPR005524">
    <property type="entry name" value="DUF318"/>
</dbReference>
<dbReference type="Pfam" id="PF03773">
    <property type="entry name" value="ArsP_1"/>
    <property type="match status" value="1"/>
</dbReference>
<evidence type="ECO:0000256" key="8">
    <source>
        <dbReference type="SAM" id="Phobius"/>
    </source>
</evidence>
<dbReference type="NCBIfam" id="NF033936">
    <property type="entry name" value="CuZnOut_SO0444"/>
    <property type="match status" value="1"/>
</dbReference>
<feature type="transmembrane region" description="Helical" evidence="8">
    <location>
        <begin position="370"/>
        <end position="387"/>
    </location>
</feature>
<feature type="region of interest" description="Disordered" evidence="7">
    <location>
        <begin position="144"/>
        <end position="168"/>
    </location>
</feature>
<evidence type="ECO:0008006" key="10">
    <source>
        <dbReference type="Google" id="ProtNLM"/>
    </source>
</evidence>
<gene>
    <name evidence="9" type="ORF">MAGMO_1928</name>
</gene>
<reference evidence="9" key="1">
    <citation type="submission" date="2015-04" db="EMBL/GenBank/DDBJ databases">
        <authorList>
            <person name="Syromyatnikov M.Y."/>
            <person name="Popov V.N."/>
        </authorList>
    </citation>
    <scope>NUCLEOTIDE SEQUENCE</scope>
    <source>
        <strain evidence="9">MO-1</strain>
    </source>
</reference>
<keyword evidence="3" id="KW-1003">Cell membrane</keyword>
<dbReference type="InterPro" id="IPR052923">
    <property type="entry name" value="UPF0718"/>
</dbReference>
<comment type="subcellular location">
    <subcellularLocation>
        <location evidence="1">Cell membrane</location>
        <topology evidence="1">Multi-pass membrane protein</topology>
    </subcellularLocation>
</comment>
<feature type="transmembrane region" description="Helical" evidence="8">
    <location>
        <begin position="18"/>
        <end position="36"/>
    </location>
</feature>
<feature type="transmembrane region" description="Helical" evidence="8">
    <location>
        <begin position="57"/>
        <end position="75"/>
    </location>
</feature>
<dbReference type="EMBL" id="LO017727">
    <property type="protein sequence ID" value="CRH06101.1"/>
    <property type="molecule type" value="Genomic_DNA"/>
</dbReference>
<feature type="transmembrane region" description="Helical" evidence="8">
    <location>
        <begin position="115"/>
        <end position="135"/>
    </location>
</feature>
<evidence type="ECO:0000256" key="3">
    <source>
        <dbReference type="ARBA" id="ARBA00022475"/>
    </source>
</evidence>
<feature type="transmembrane region" description="Helical" evidence="8">
    <location>
        <begin position="332"/>
        <end position="350"/>
    </location>
</feature>
<feature type="transmembrane region" description="Helical" evidence="8">
    <location>
        <begin position="300"/>
        <end position="320"/>
    </location>
</feature>
<accession>A0A1S7LJT3</accession>
<evidence type="ECO:0000256" key="4">
    <source>
        <dbReference type="ARBA" id="ARBA00022692"/>
    </source>
</evidence>
<protein>
    <recommendedName>
        <fullName evidence="10">Permease</fullName>
    </recommendedName>
</protein>
<dbReference type="AlphaFoldDB" id="A0A1S7LJT3"/>
<proteinExistence type="inferred from homology"/>
<evidence type="ECO:0000313" key="9">
    <source>
        <dbReference type="EMBL" id="CRH06101.1"/>
    </source>
</evidence>
<evidence type="ECO:0000256" key="7">
    <source>
        <dbReference type="SAM" id="MobiDB-lite"/>
    </source>
</evidence>
<keyword evidence="4 8" id="KW-0812">Transmembrane</keyword>
<dbReference type="PANTHER" id="PTHR34184:SF4">
    <property type="entry name" value="UPF0718 PROTEIN YCGR"/>
    <property type="match status" value="1"/>
</dbReference>
<evidence type="ECO:0000256" key="2">
    <source>
        <dbReference type="ARBA" id="ARBA00006386"/>
    </source>
</evidence>
<name>A0A1S7LJT3_MAGMO</name>
<evidence type="ECO:0000256" key="5">
    <source>
        <dbReference type="ARBA" id="ARBA00022989"/>
    </source>
</evidence>
<keyword evidence="5 8" id="KW-1133">Transmembrane helix</keyword>
<dbReference type="PANTHER" id="PTHR34184">
    <property type="entry name" value="UPF0718 PROTEIN YCGR"/>
    <property type="match status" value="1"/>
</dbReference>
<evidence type="ECO:0000256" key="6">
    <source>
        <dbReference type="ARBA" id="ARBA00023136"/>
    </source>
</evidence>
<feature type="transmembrane region" description="Helical" evidence="8">
    <location>
        <begin position="234"/>
        <end position="253"/>
    </location>
</feature>
<dbReference type="GO" id="GO:0005886">
    <property type="term" value="C:plasma membrane"/>
    <property type="evidence" value="ECO:0007669"/>
    <property type="project" value="UniProtKB-SubCell"/>
</dbReference>
<keyword evidence="6 8" id="KW-0472">Membrane</keyword>